<evidence type="ECO:0000256" key="9">
    <source>
        <dbReference type="ARBA" id="ARBA00044712"/>
    </source>
</evidence>
<keyword evidence="2 12" id="KW-0489">Methyltransferase</keyword>
<dbReference type="EC" id="2.1.1.56" evidence="1"/>
<proteinExistence type="predicted"/>
<protein>
    <recommendedName>
        <fullName evidence="10">mRNA cap guanine-N(7) methyltransferase</fullName>
        <ecNumber evidence="1">2.1.1.56</ecNumber>
    </recommendedName>
    <alternativeName>
        <fullName evidence="7">mRNA (guanine-N(7))-methyltransferase</fullName>
    </alternativeName>
    <alternativeName>
        <fullName evidence="8">mRNA cap methyltransferase</fullName>
    </alternativeName>
</protein>
<evidence type="ECO:0000256" key="1">
    <source>
        <dbReference type="ARBA" id="ARBA00011926"/>
    </source>
</evidence>
<dbReference type="HOGENOM" id="CLU_020346_1_2_1"/>
<dbReference type="PROSITE" id="PS51562">
    <property type="entry name" value="RNA_CAP0_MT"/>
    <property type="match status" value="1"/>
</dbReference>
<keyword evidence="5" id="KW-0694">RNA-binding</keyword>
<dbReference type="InterPro" id="IPR039753">
    <property type="entry name" value="RG7MT1"/>
</dbReference>
<dbReference type="OrthoDB" id="10248867at2759"/>
<accession>T0L691</accession>
<dbReference type="VEuPathDB" id="MicrosporidiaDB:NAPIS_ORF02214"/>
<dbReference type="GO" id="GO:0003723">
    <property type="term" value="F:RNA binding"/>
    <property type="evidence" value="ECO:0007669"/>
    <property type="project" value="UniProtKB-KW"/>
</dbReference>
<keyword evidence="13" id="KW-1185">Reference proteome</keyword>
<evidence type="ECO:0000256" key="4">
    <source>
        <dbReference type="ARBA" id="ARBA00022691"/>
    </source>
</evidence>
<dbReference type="PANTHER" id="PTHR12189:SF2">
    <property type="entry name" value="MRNA CAP GUANINE-N7 METHYLTRANSFERASE"/>
    <property type="match status" value="1"/>
</dbReference>
<dbReference type="Gene3D" id="3.40.50.150">
    <property type="entry name" value="Vaccinia Virus protein VP39"/>
    <property type="match status" value="1"/>
</dbReference>
<keyword evidence="6" id="KW-0507">mRNA processing</keyword>
<dbReference type="SUPFAM" id="SSF53335">
    <property type="entry name" value="S-adenosyl-L-methionine-dependent methyltransferases"/>
    <property type="match status" value="1"/>
</dbReference>
<evidence type="ECO:0000256" key="6">
    <source>
        <dbReference type="ARBA" id="ARBA00023042"/>
    </source>
</evidence>
<feature type="domain" description="MRNA cap 0 methyltransferase" evidence="11">
    <location>
        <begin position="1"/>
        <end position="230"/>
    </location>
</feature>
<dbReference type="Pfam" id="PF03291">
    <property type="entry name" value="mRNA_G-N7_MeTrfase"/>
    <property type="match status" value="1"/>
</dbReference>
<name>T0L691_9MICR</name>
<keyword evidence="4" id="KW-0949">S-adenosyl-L-methionine</keyword>
<comment type="catalytic activity">
    <reaction evidence="9">
        <text>a 5'-end (5'-triphosphoguanosine)-ribonucleoside in mRNA + S-adenosyl-L-methionine = a 5'-end (N(7)-methyl 5'-triphosphoguanosine)-ribonucleoside in mRNA + S-adenosyl-L-homocysteine</text>
        <dbReference type="Rhea" id="RHEA:67008"/>
        <dbReference type="Rhea" id="RHEA-COMP:17166"/>
        <dbReference type="Rhea" id="RHEA-COMP:17167"/>
        <dbReference type="ChEBI" id="CHEBI:57856"/>
        <dbReference type="ChEBI" id="CHEBI:59789"/>
        <dbReference type="ChEBI" id="CHEBI:156461"/>
        <dbReference type="ChEBI" id="CHEBI:167617"/>
        <dbReference type="EC" id="2.1.1.56"/>
    </reaction>
</comment>
<dbReference type="Proteomes" id="UP000053780">
    <property type="component" value="Unassembled WGS sequence"/>
</dbReference>
<dbReference type="CDD" id="cd02440">
    <property type="entry name" value="AdoMet_MTases"/>
    <property type="match status" value="1"/>
</dbReference>
<evidence type="ECO:0000256" key="5">
    <source>
        <dbReference type="ARBA" id="ARBA00022884"/>
    </source>
</evidence>
<evidence type="ECO:0000313" key="13">
    <source>
        <dbReference type="Proteomes" id="UP000053780"/>
    </source>
</evidence>
<evidence type="ECO:0000256" key="10">
    <source>
        <dbReference type="ARBA" id="ARBA00049739"/>
    </source>
</evidence>
<sequence length="231" mass="27275">MFIKQYTKSGMKVLDIGCGKGGDLGKYDKCNISEYYGLDIAEVSIYDCKLRFNNSSYTFKGFFDWCDTYNSPFDLKKQFDLISSQFSFHYAFSSINSIQTTIKNINIHLKVGGYFIFSVPNREEILKRYENGDTFNSLYSITYDGTSNDYYFFLEGCVNNCVEYFVDFEKLVKFFDKYNIILIRRTMFKVFYDEMVIKNEKMAKIMKCRYLNDEEMKIVSLYEIGVFKKIS</sequence>
<evidence type="ECO:0000256" key="7">
    <source>
        <dbReference type="ARBA" id="ARBA00032772"/>
    </source>
</evidence>
<dbReference type="InterPro" id="IPR029063">
    <property type="entry name" value="SAM-dependent_MTases_sf"/>
</dbReference>
<evidence type="ECO:0000256" key="3">
    <source>
        <dbReference type="ARBA" id="ARBA00022679"/>
    </source>
</evidence>
<evidence type="ECO:0000259" key="11">
    <source>
        <dbReference type="PROSITE" id="PS51562"/>
    </source>
</evidence>
<dbReference type="GO" id="GO:0005634">
    <property type="term" value="C:nucleus"/>
    <property type="evidence" value="ECO:0007669"/>
    <property type="project" value="TreeGrafter"/>
</dbReference>
<gene>
    <name evidence="12" type="ORF">NAPIS_ORF02214</name>
</gene>
<keyword evidence="3 12" id="KW-0808">Transferase</keyword>
<dbReference type="InterPro" id="IPR004971">
    <property type="entry name" value="mRNA_G-N7_MeTrfase_dom"/>
</dbReference>
<evidence type="ECO:0000256" key="2">
    <source>
        <dbReference type="ARBA" id="ARBA00022603"/>
    </source>
</evidence>
<reference evidence="12 13" key="1">
    <citation type="journal article" date="2013" name="BMC Genomics">
        <title>Genome sequencing and comparative genomics of honey bee microsporidia, Nosema apis reveal novel insights into host-parasite interactions.</title>
        <authorList>
            <person name="Chen Yp."/>
            <person name="Pettis J.S."/>
            <person name="Zhao Y."/>
            <person name="Liu X."/>
            <person name="Tallon L.J."/>
            <person name="Sadzewicz L.D."/>
            <person name="Li R."/>
            <person name="Zheng H."/>
            <person name="Huang S."/>
            <person name="Zhang X."/>
            <person name="Hamilton M.C."/>
            <person name="Pernal S.F."/>
            <person name="Melathopoulos A.P."/>
            <person name="Yan X."/>
            <person name="Evans J.D."/>
        </authorList>
    </citation>
    <scope>NUCLEOTIDE SEQUENCE [LARGE SCALE GENOMIC DNA]</scope>
    <source>
        <strain evidence="12 13">BRL 01</strain>
    </source>
</reference>
<dbReference type="GO" id="GO:0004482">
    <property type="term" value="F:mRNA 5'-cap (guanine-N7-)-methyltransferase activity"/>
    <property type="evidence" value="ECO:0007669"/>
    <property type="project" value="UniProtKB-EC"/>
</dbReference>
<organism evidence="12 13">
    <name type="scientific">Vairimorpha apis BRL 01</name>
    <dbReference type="NCBI Taxonomy" id="1037528"/>
    <lineage>
        <taxon>Eukaryota</taxon>
        <taxon>Fungi</taxon>
        <taxon>Fungi incertae sedis</taxon>
        <taxon>Microsporidia</taxon>
        <taxon>Nosematidae</taxon>
        <taxon>Vairimorpha</taxon>
    </lineage>
</organism>
<evidence type="ECO:0000256" key="8">
    <source>
        <dbReference type="ARBA" id="ARBA00033387"/>
    </source>
</evidence>
<evidence type="ECO:0000313" key="12">
    <source>
        <dbReference type="EMBL" id="EQB60208.1"/>
    </source>
</evidence>
<dbReference type="EMBL" id="KE647314">
    <property type="protein sequence ID" value="EQB60208.1"/>
    <property type="molecule type" value="Genomic_DNA"/>
</dbReference>
<dbReference type="AlphaFoldDB" id="T0L691"/>
<keyword evidence="6" id="KW-0506">mRNA capping</keyword>
<dbReference type="PANTHER" id="PTHR12189">
    <property type="entry name" value="MRNA GUANINE-7- METHYLTRANSFERASE"/>
    <property type="match status" value="1"/>
</dbReference>